<dbReference type="Proteomes" id="UP000030002">
    <property type="component" value="Unassembled WGS sequence"/>
</dbReference>
<evidence type="ECO:0000313" key="1">
    <source>
        <dbReference type="EMBL" id="KGN33733.1"/>
    </source>
</evidence>
<dbReference type="RefSeq" id="WP_052109459.1">
    <property type="nucleotide sequence ID" value="NZ_AVPJ01000003.1"/>
</dbReference>
<evidence type="ECO:0000313" key="2">
    <source>
        <dbReference type="Proteomes" id="UP000030002"/>
    </source>
</evidence>
<comment type="caution">
    <text evidence="1">The sequence shown here is derived from an EMBL/GenBank/DDBJ whole genome shotgun (WGS) entry which is preliminary data.</text>
</comment>
<proteinExistence type="predicted"/>
<accession>A0A0A0J9A1</accession>
<dbReference type="EMBL" id="AVPJ01000003">
    <property type="protein sequence ID" value="KGN33733.1"/>
    <property type="molecule type" value="Genomic_DNA"/>
</dbReference>
<organism evidence="1 2">
    <name type="scientific">Knoellia sinensis KCTC 19936</name>
    <dbReference type="NCBI Taxonomy" id="1385520"/>
    <lineage>
        <taxon>Bacteria</taxon>
        <taxon>Bacillati</taxon>
        <taxon>Actinomycetota</taxon>
        <taxon>Actinomycetes</taxon>
        <taxon>Micrococcales</taxon>
        <taxon>Intrasporangiaceae</taxon>
        <taxon>Knoellia</taxon>
    </lineage>
</organism>
<dbReference type="AlphaFoldDB" id="A0A0A0J9A1"/>
<name>A0A0A0J9A1_9MICO</name>
<dbReference type="STRING" id="1385520.N802_07920"/>
<reference evidence="1 2" key="1">
    <citation type="submission" date="2013-08" db="EMBL/GenBank/DDBJ databases">
        <title>The genome sequence of Knoellia sinensis.</title>
        <authorList>
            <person name="Zhu W."/>
            <person name="Wang G."/>
        </authorList>
    </citation>
    <scope>NUCLEOTIDE SEQUENCE [LARGE SCALE GENOMIC DNA]</scope>
    <source>
        <strain evidence="1 2">KCTC 19936</strain>
    </source>
</reference>
<protein>
    <submittedName>
        <fullName evidence="1">Antitoxin</fullName>
    </submittedName>
</protein>
<sequence length="90" mass="10173">MSALERRLHILLDEARYARLEAEAKERGSSVASVVRLAIDHHFDEERDQARRAEAARKLLSYPPDEGPAETWDEMLAIQEAEIARMAGDA</sequence>
<keyword evidence="2" id="KW-1185">Reference proteome</keyword>
<gene>
    <name evidence="1" type="ORF">N802_07920</name>
</gene>